<accession>A0ABN2UH39</accession>
<proteinExistence type="predicted"/>
<evidence type="ECO:0008006" key="3">
    <source>
        <dbReference type="Google" id="ProtNLM"/>
    </source>
</evidence>
<dbReference type="InterPro" id="IPR021678">
    <property type="entry name" value="DUF3263"/>
</dbReference>
<name>A0ABN2UH39_9MICO</name>
<sequence length="76" mass="8606">MIGELLAFERRWLNDPRAGDGRKAQAILETFGVNETRYYQRLVAALGTREAWESDPGTTALLRERLASRSRGRRAG</sequence>
<comment type="caution">
    <text evidence="1">The sequence shown here is derived from an EMBL/GenBank/DDBJ whole genome shotgun (WGS) entry which is preliminary data.</text>
</comment>
<gene>
    <name evidence="1" type="ORF">GCM10009740_31760</name>
</gene>
<reference evidence="1 2" key="1">
    <citation type="journal article" date="2019" name="Int. J. Syst. Evol. Microbiol.">
        <title>The Global Catalogue of Microorganisms (GCM) 10K type strain sequencing project: providing services to taxonomists for standard genome sequencing and annotation.</title>
        <authorList>
            <consortium name="The Broad Institute Genomics Platform"/>
            <consortium name="The Broad Institute Genome Sequencing Center for Infectious Disease"/>
            <person name="Wu L."/>
            <person name="Ma J."/>
        </authorList>
    </citation>
    <scope>NUCLEOTIDE SEQUENCE [LARGE SCALE GENOMIC DNA]</scope>
    <source>
        <strain evidence="1 2">JCM 14283</strain>
    </source>
</reference>
<dbReference type="RefSeq" id="WP_343993086.1">
    <property type="nucleotide sequence ID" value="NZ_BAAANB010000021.1"/>
</dbReference>
<keyword evidence="2" id="KW-1185">Reference proteome</keyword>
<dbReference type="Proteomes" id="UP001501285">
    <property type="component" value="Unassembled WGS sequence"/>
</dbReference>
<organism evidence="1 2">
    <name type="scientific">Terrabacter terrae</name>
    <dbReference type="NCBI Taxonomy" id="318434"/>
    <lineage>
        <taxon>Bacteria</taxon>
        <taxon>Bacillati</taxon>
        <taxon>Actinomycetota</taxon>
        <taxon>Actinomycetes</taxon>
        <taxon>Micrococcales</taxon>
        <taxon>Intrasporangiaceae</taxon>
        <taxon>Terrabacter</taxon>
    </lineage>
</organism>
<protein>
    <recommendedName>
        <fullName evidence="3">DUF3263 domain-containing protein</fullName>
    </recommendedName>
</protein>
<evidence type="ECO:0000313" key="1">
    <source>
        <dbReference type="EMBL" id="GAA2037555.1"/>
    </source>
</evidence>
<dbReference type="Pfam" id="PF11662">
    <property type="entry name" value="DUF3263"/>
    <property type="match status" value="1"/>
</dbReference>
<dbReference type="EMBL" id="BAAANB010000021">
    <property type="protein sequence ID" value="GAA2037555.1"/>
    <property type="molecule type" value="Genomic_DNA"/>
</dbReference>
<evidence type="ECO:0000313" key="2">
    <source>
        <dbReference type="Proteomes" id="UP001501285"/>
    </source>
</evidence>